<dbReference type="AlphaFoldDB" id="A0A5A7UC55"/>
<comment type="caution">
    <text evidence="1">The sequence shown here is derived from an EMBL/GenBank/DDBJ whole genome shotgun (WGS) entry which is preliminary data.</text>
</comment>
<gene>
    <name evidence="2" type="ORF">E5676_scaffold148G00420</name>
    <name evidence="1" type="ORF">E6C27_scaffold1614G00100</name>
</gene>
<dbReference type="Proteomes" id="UP000321947">
    <property type="component" value="Unassembled WGS sequence"/>
</dbReference>
<evidence type="ECO:0000313" key="4">
    <source>
        <dbReference type="Proteomes" id="UP000321947"/>
    </source>
</evidence>
<accession>A0A5A7UC55</accession>
<proteinExistence type="predicted"/>
<evidence type="ECO:0000313" key="2">
    <source>
        <dbReference type="EMBL" id="TYK04169.1"/>
    </source>
</evidence>
<sequence>MSFYDVIEEIWELNYNSFKVAIFKCDWVENSGGIKTDELGDSRWSIVLTPPQRDFEDQYNDDVLGDKVLNCQGMPKATLDIESRLDLDENTLTYVRADCEGTWIANE</sequence>
<name>A0A5A7UC55_CUCMM</name>
<reference evidence="3 4" key="1">
    <citation type="submission" date="2019-08" db="EMBL/GenBank/DDBJ databases">
        <title>Draft genome sequences of two oriental melons (Cucumis melo L. var makuwa).</title>
        <authorList>
            <person name="Kwon S.-Y."/>
        </authorList>
    </citation>
    <scope>NUCLEOTIDE SEQUENCE [LARGE SCALE GENOMIC DNA]</scope>
    <source>
        <strain evidence="4">cv. Chang Bougi</strain>
        <strain evidence="3">cv. SW 3</strain>
        <tissue evidence="1">Leaf</tissue>
    </source>
</reference>
<protein>
    <submittedName>
        <fullName evidence="1">Transposase</fullName>
    </submittedName>
</protein>
<organism evidence="1 3">
    <name type="scientific">Cucumis melo var. makuwa</name>
    <name type="common">Oriental melon</name>
    <dbReference type="NCBI Taxonomy" id="1194695"/>
    <lineage>
        <taxon>Eukaryota</taxon>
        <taxon>Viridiplantae</taxon>
        <taxon>Streptophyta</taxon>
        <taxon>Embryophyta</taxon>
        <taxon>Tracheophyta</taxon>
        <taxon>Spermatophyta</taxon>
        <taxon>Magnoliopsida</taxon>
        <taxon>eudicotyledons</taxon>
        <taxon>Gunneridae</taxon>
        <taxon>Pentapetalae</taxon>
        <taxon>rosids</taxon>
        <taxon>fabids</taxon>
        <taxon>Cucurbitales</taxon>
        <taxon>Cucurbitaceae</taxon>
        <taxon>Benincaseae</taxon>
        <taxon>Cucumis</taxon>
    </lineage>
</organism>
<dbReference type="EMBL" id="SSTD01014644">
    <property type="protein sequence ID" value="TYK04169.1"/>
    <property type="molecule type" value="Genomic_DNA"/>
</dbReference>
<dbReference type="EMBL" id="SSTE01010121">
    <property type="protein sequence ID" value="KAA0052798.1"/>
    <property type="molecule type" value="Genomic_DNA"/>
</dbReference>
<dbReference type="OrthoDB" id="1709318at2759"/>
<evidence type="ECO:0000313" key="1">
    <source>
        <dbReference type="EMBL" id="KAA0052798.1"/>
    </source>
</evidence>
<dbReference type="Proteomes" id="UP000321393">
    <property type="component" value="Unassembled WGS sequence"/>
</dbReference>
<evidence type="ECO:0000313" key="3">
    <source>
        <dbReference type="Proteomes" id="UP000321393"/>
    </source>
</evidence>